<comment type="caution">
    <text evidence="1">The sequence shown here is derived from an EMBL/GenBank/DDBJ whole genome shotgun (WGS) entry which is preliminary data.</text>
</comment>
<organism evidence="1 2">
    <name type="scientific">Smallanthus sonchifolius</name>
    <dbReference type="NCBI Taxonomy" id="185202"/>
    <lineage>
        <taxon>Eukaryota</taxon>
        <taxon>Viridiplantae</taxon>
        <taxon>Streptophyta</taxon>
        <taxon>Embryophyta</taxon>
        <taxon>Tracheophyta</taxon>
        <taxon>Spermatophyta</taxon>
        <taxon>Magnoliopsida</taxon>
        <taxon>eudicotyledons</taxon>
        <taxon>Gunneridae</taxon>
        <taxon>Pentapetalae</taxon>
        <taxon>asterids</taxon>
        <taxon>campanulids</taxon>
        <taxon>Asterales</taxon>
        <taxon>Asteraceae</taxon>
        <taxon>Asteroideae</taxon>
        <taxon>Heliantheae alliance</taxon>
        <taxon>Millerieae</taxon>
        <taxon>Smallanthus</taxon>
    </lineage>
</organism>
<gene>
    <name evidence="1" type="ORF">L1987_54653</name>
</gene>
<reference evidence="2" key="1">
    <citation type="journal article" date="2022" name="Mol. Ecol. Resour.">
        <title>The genomes of chicory, endive, great burdock and yacon provide insights into Asteraceae palaeo-polyploidization history and plant inulin production.</title>
        <authorList>
            <person name="Fan W."/>
            <person name="Wang S."/>
            <person name="Wang H."/>
            <person name="Wang A."/>
            <person name="Jiang F."/>
            <person name="Liu H."/>
            <person name="Zhao H."/>
            <person name="Xu D."/>
            <person name="Zhang Y."/>
        </authorList>
    </citation>
    <scope>NUCLEOTIDE SEQUENCE [LARGE SCALE GENOMIC DNA]</scope>
    <source>
        <strain evidence="2">cv. Yunnan</strain>
    </source>
</reference>
<evidence type="ECO:0000313" key="2">
    <source>
        <dbReference type="Proteomes" id="UP001056120"/>
    </source>
</evidence>
<sequence length="86" mass="8764">MSGITGSGDGSRGGAGGHLSRLLVVVRGGAWAEHEAGGGGAGRTDGDRGGLSQVREEEVAMVMEEHVLDYDGWNGVPNEEDDPTDG</sequence>
<protein>
    <submittedName>
        <fullName evidence="1">Uncharacterized protein</fullName>
    </submittedName>
</protein>
<dbReference type="Proteomes" id="UP001056120">
    <property type="component" value="Linkage Group LG18"/>
</dbReference>
<dbReference type="EMBL" id="CM042035">
    <property type="protein sequence ID" value="KAI3754861.1"/>
    <property type="molecule type" value="Genomic_DNA"/>
</dbReference>
<proteinExistence type="predicted"/>
<evidence type="ECO:0000313" key="1">
    <source>
        <dbReference type="EMBL" id="KAI3754861.1"/>
    </source>
</evidence>
<name>A0ACB9E7U1_9ASTR</name>
<reference evidence="1 2" key="2">
    <citation type="journal article" date="2022" name="Mol. Ecol. Resour.">
        <title>The genomes of chicory, endive, great burdock and yacon provide insights into Asteraceae paleo-polyploidization history and plant inulin production.</title>
        <authorList>
            <person name="Fan W."/>
            <person name="Wang S."/>
            <person name="Wang H."/>
            <person name="Wang A."/>
            <person name="Jiang F."/>
            <person name="Liu H."/>
            <person name="Zhao H."/>
            <person name="Xu D."/>
            <person name="Zhang Y."/>
        </authorList>
    </citation>
    <scope>NUCLEOTIDE SEQUENCE [LARGE SCALE GENOMIC DNA]</scope>
    <source>
        <strain evidence="2">cv. Yunnan</strain>
        <tissue evidence="1">Leaves</tissue>
    </source>
</reference>
<accession>A0ACB9E7U1</accession>
<keyword evidence="2" id="KW-1185">Reference proteome</keyword>